<organism evidence="7 8">
    <name type="scientific">Pseudodesulfovibrio karagichevae</name>
    <dbReference type="NCBI Taxonomy" id="3239305"/>
    <lineage>
        <taxon>Bacteria</taxon>
        <taxon>Pseudomonadati</taxon>
        <taxon>Thermodesulfobacteriota</taxon>
        <taxon>Desulfovibrionia</taxon>
        <taxon>Desulfovibrionales</taxon>
        <taxon>Desulfovibrionaceae</taxon>
    </lineage>
</organism>
<evidence type="ECO:0000313" key="7">
    <source>
        <dbReference type="EMBL" id="MEZ7196972.1"/>
    </source>
</evidence>
<protein>
    <submittedName>
        <fullName evidence="7">Methyl-accepting chemotaxis protein</fullName>
    </submittedName>
</protein>
<keyword evidence="4" id="KW-1133">Transmembrane helix</keyword>
<evidence type="ECO:0000256" key="4">
    <source>
        <dbReference type="SAM" id="Phobius"/>
    </source>
</evidence>
<keyword evidence="4" id="KW-0472">Membrane</keyword>
<proteinExistence type="inferred from homology"/>
<evidence type="ECO:0000256" key="2">
    <source>
        <dbReference type="ARBA" id="ARBA00029447"/>
    </source>
</evidence>
<reference evidence="7 8" key="1">
    <citation type="submission" date="2024-08" db="EMBL/GenBank/DDBJ databases">
        <title>Sulfate-reducing bacteria isolated from formation water of the oil field in Kazakhstan and description of Pseudodesulfovibrio sp.</title>
        <authorList>
            <person name="Bidzhieva S.K."/>
            <person name="Tourova T.P."/>
            <person name="Grouzdev D.S."/>
            <person name="Beletsky A.V."/>
            <person name="Sokolova D.S."/>
            <person name="Samigullina S.R."/>
            <person name="Poltaraus A.B."/>
            <person name="Avtukh A.N."/>
            <person name="Tereshina V.M."/>
            <person name="Zhaparov N.S."/>
            <person name="Mardanov A.V."/>
            <person name="Nazina T.N."/>
        </authorList>
    </citation>
    <scope>NUCLEOTIDE SEQUENCE [LARGE SCALE GENOMIC DNA]</scope>
    <source>
        <strain evidence="7 8">9FUS</strain>
    </source>
</reference>
<dbReference type="SUPFAM" id="SSF58104">
    <property type="entry name" value="Methyl-accepting chemotaxis protein (MCP) signaling domain"/>
    <property type="match status" value="1"/>
</dbReference>
<evidence type="ECO:0000313" key="8">
    <source>
        <dbReference type="Proteomes" id="UP001568698"/>
    </source>
</evidence>
<keyword evidence="1" id="KW-0145">Chemotaxis</keyword>
<dbReference type="InterPro" id="IPR004089">
    <property type="entry name" value="MCPsignal_dom"/>
</dbReference>
<dbReference type="InterPro" id="IPR004090">
    <property type="entry name" value="Chemotax_Me-accpt_rcpt"/>
</dbReference>
<evidence type="ECO:0000259" key="5">
    <source>
        <dbReference type="PROSITE" id="PS50111"/>
    </source>
</evidence>
<keyword evidence="4" id="KW-0812">Transmembrane</keyword>
<keyword evidence="8" id="KW-1185">Reference proteome</keyword>
<evidence type="ECO:0000256" key="1">
    <source>
        <dbReference type="ARBA" id="ARBA00022500"/>
    </source>
</evidence>
<dbReference type="PANTHER" id="PTHR43531:SF11">
    <property type="entry name" value="METHYL-ACCEPTING CHEMOTAXIS PROTEIN 3"/>
    <property type="match status" value="1"/>
</dbReference>
<dbReference type="PROSITE" id="PS50111">
    <property type="entry name" value="CHEMOTAXIS_TRANSDUC_2"/>
    <property type="match status" value="1"/>
</dbReference>
<dbReference type="Proteomes" id="UP001568698">
    <property type="component" value="Unassembled WGS sequence"/>
</dbReference>
<dbReference type="Pfam" id="PF11845">
    <property type="entry name" value="Tll0287-like"/>
    <property type="match status" value="1"/>
</dbReference>
<dbReference type="Gene3D" id="1.10.287.950">
    <property type="entry name" value="Methyl-accepting chemotaxis protein"/>
    <property type="match status" value="1"/>
</dbReference>
<comment type="caution">
    <text evidence="7">The sequence shown here is derived from an EMBL/GenBank/DDBJ whole genome shotgun (WGS) entry which is preliminary data.</text>
</comment>
<evidence type="ECO:0000259" key="6">
    <source>
        <dbReference type="PROSITE" id="PS50885"/>
    </source>
</evidence>
<dbReference type="InterPro" id="IPR003660">
    <property type="entry name" value="HAMP_dom"/>
</dbReference>
<dbReference type="InterPro" id="IPR021796">
    <property type="entry name" value="Tll0287-like_dom"/>
</dbReference>
<feature type="transmembrane region" description="Helical" evidence="4">
    <location>
        <begin position="12"/>
        <end position="28"/>
    </location>
</feature>
<dbReference type="PANTHER" id="PTHR43531">
    <property type="entry name" value="PROTEIN ICFG"/>
    <property type="match status" value="1"/>
</dbReference>
<gene>
    <name evidence="7" type="ORF">AB6M95_09450</name>
</gene>
<feature type="domain" description="HAMP" evidence="6">
    <location>
        <begin position="228"/>
        <end position="280"/>
    </location>
</feature>
<keyword evidence="3" id="KW-0807">Transducer</keyword>
<dbReference type="CDD" id="cd06225">
    <property type="entry name" value="HAMP"/>
    <property type="match status" value="1"/>
</dbReference>
<dbReference type="RefSeq" id="WP_371386491.1">
    <property type="nucleotide sequence ID" value="NZ_JBGLYH010000022.1"/>
</dbReference>
<dbReference type="SMART" id="SM00283">
    <property type="entry name" value="MA"/>
    <property type="match status" value="1"/>
</dbReference>
<feature type="transmembrane region" description="Helical" evidence="4">
    <location>
        <begin position="207"/>
        <end position="226"/>
    </location>
</feature>
<evidence type="ECO:0000256" key="3">
    <source>
        <dbReference type="PROSITE-ProRule" id="PRU00284"/>
    </source>
</evidence>
<dbReference type="PROSITE" id="PS50885">
    <property type="entry name" value="HAMP"/>
    <property type="match status" value="1"/>
</dbReference>
<name>A0ABV4K1Y5_9BACT</name>
<feature type="domain" description="Methyl-accepting transducer" evidence="5">
    <location>
        <begin position="285"/>
        <end position="500"/>
    </location>
</feature>
<dbReference type="SMART" id="SM00304">
    <property type="entry name" value="HAMP"/>
    <property type="match status" value="1"/>
</dbReference>
<accession>A0ABV4K1Y5</accession>
<dbReference type="PRINTS" id="PR00260">
    <property type="entry name" value="CHEMTRNSDUCR"/>
</dbReference>
<dbReference type="InterPro" id="IPR051310">
    <property type="entry name" value="MCP_chemotaxis"/>
</dbReference>
<dbReference type="EMBL" id="JBGLYH010000022">
    <property type="protein sequence ID" value="MEZ7196972.1"/>
    <property type="molecule type" value="Genomic_DNA"/>
</dbReference>
<dbReference type="Pfam" id="PF00015">
    <property type="entry name" value="MCPsignal"/>
    <property type="match status" value="1"/>
</dbReference>
<comment type="similarity">
    <text evidence="2">Belongs to the methyl-accepting chemotaxis (MCP) protein family.</text>
</comment>
<sequence>MLNNVSVKLKTIIPALAGPVIIALVLGGQQIHTIHDKSEEALLMQSKAIVLMAEAARNEMSDKINSGIIKPFDQIPADQVVNAVPVITAIKMAMANAEKAGYAFRVPKESPRNPANTPTKLEAAALAEMKAANKEELTLIDGDHIRYFKAIRLTRECLYCHGDPAGEKDVTGGTKEGWKTGEIHGAFEIISSLAASKADSRNAAISFSLWTLLILGVIALIVTWILRSSVLRPLLEITFLTGAMSEGRFKGGIEKTANDEIGKVGKSLNSMITSLGSVIKTVTGAAGEVSTGSRELAAAADNVATGAAQQAANVEELSASMEAMTHHIMKTADNSATTKEIAVKNAAHAERSGKSLLEGLGVLKEIADKIQVIEEIARQTNLLALNAAIEAARAGEHGKGFAVVASEVRKLAEKSGLAAQEIIRISEASVEVADNAGTQLAEMIPEIQRTAELVEEIAEASAIQDENARQINQAIMELGNVVHQNASAAEEISSTARELAARSKELTDATDFFDVEGETVFSVAQLCEQDSKKSCPRE</sequence>